<dbReference type="SUPFAM" id="SSF53822">
    <property type="entry name" value="Periplasmic binding protein-like I"/>
    <property type="match status" value="1"/>
</dbReference>
<dbReference type="PANTHER" id="PTHR44755">
    <property type="entry name" value="NATRIURETIC PEPTIDE RECEPTOR 3-RELATED"/>
    <property type="match status" value="1"/>
</dbReference>
<dbReference type="GO" id="GO:0016020">
    <property type="term" value="C:membrane"/>
    <property type="evidence" value="ECO:0007669"/>
    <property type="project" value="UniProtKB-SubCell"/>
</dbReference>
<dbReference type="CDD" id="cd06352">
    <property type="entry name" value="PBP1_NPR_GC-like"/>
    <property type="match status" value="1"/>
</dbReference>
<dbReference type="PANTHER" id="PTHR44755:SF8">
    <property type="entry name" value="RECEPTOR LIGAND BINDING REGION DOMAIN-CONTAINING PROTEIN"/>
    <property type="match status" value="1"/>
</dbReference>
<comment type="caution">
    <text evidence="6">The sequence shown here is derived from an EMBL/GenBank/DDBJ whole genome shotgun (WGS) entry which is preliminary data.</text>
</comment>
<accession>A0A1W0W8V0</accession>
<dbReference type="InterPro" id="IPR028082">
    <property type="entry name" value="Peripla_BP_I"/>
</dbReference>
<evidence type="ECO:0000313" key="7">
    <source>
        <dbReference type="Proteomes" id="UP000192578"/>
    </source>
</evidence>
<dbReference type="GO" id="GO:0007165">
    <property type="term" value="P:signal transduction"/>
    <property type="evidence" value="ECO:0007669"/>
    <property type="project" value="TreeGrafter"/>
</dbReference>
<evidence type="ECO:0000256" key="2">
    <source>
        <dbReference type="ARBA" id="ARBA00022692"/>
    </source>
</evidence>
<keyword evidence="6" id="KW-0675">Receptor</keyword>
<dbReference type="InterPro" id="IPR001828">
    <property type="entry name" value="ANF_lig-bd_rcpt"/>
</dbReference>
<dbReference type="Proteomes" id="UP000192578">
    <property type="component" value="Unassembled WGS sequence"/>
</dbReference>
<sequence length="452" mass="50484">MTLLVYGLKGQRYLQGLAYTAAGFDFGVRDATNRFAGRFNLPLVYVSSDSILLCEDTAAYFDRVSRYYYGDLLPRGGNSSLAVIYPGCDESKTLAQFGKEWNVPVISTGTTFSNLRDRALFPTTVALGPIQYEIYGVFLLRLFAKFNWTSVSLIYDVSGRVAFNQIVSARIQGYVRRNGPDVQLHVFPLDCSAGKQDDVDYVTVLTAVSRVSRIILISVPHPITRNFLINSSKMGWKLGETVWISLDASQGPWGSLAWQFNDSNDGIALTAFRSVFKLEFCARQPTPEFRTFSAELRTRSERNYNVSFPPSSSGPSEFVITAYSAVLALAQVLNESLNDEGIFESGNEIARRFLSRTFYDPVVGDLYVDSAGERQRPMCLMDFDFTVREFQEVLSYTRGKSKDDDIGSVNNRTIDWATLDGKPLSNEPVCGFNEEKPSCKAQGKPRCSFIVS</sequence>
<proteinExistence type="predicted"/>
<dbReference type="GO" id="GO:0017046">
    <property type="term" value="F:peptide hormone binding"/>
    <property type="evidence" value="ECO:0007669"/>
    <property type="project" value="TreeGrafter"/>
</dbReference>
<dbReference type="EMBL" id="MTYJ01000165">
    <property type="protein sequence ID" value="OQV11627.1"/>
    <property type="molecule type" value="Genomic_DNA"/>
</dbReference>
<protein>
    <submittedName>
        <fullName evidence="6">Atrial natriuretic peptide receptor 1</fullName>
    </submittedName>
</protein>
<keyword evidence="3" id="KW-1133">Transmembrane helix</keyword>
<keyword evidence="4" id="KW-0472">Membrane</keyword>
<dbReference type="OrthoDB" id="10568027at2759"/>
<dbReference type="Pfam" id="PF01094">
    <property type="entry name" value="ANF_receptor"/>
    <property type="match status" value="1"/>
</dbReference>
<evidence type="ECO:0000256" key="4">
    <source>
        <dbReference type="ARBA" id="ARBA00023136"/>
    </source>
</evidence>
<keyword evidence="7" id="KW-1185">Reference proteome</keyword>
<keyword evidence="2" id="KW-0812">Transmembrane</keyword>
<comment type="subcellular location">
    <subcellularLocation>
        <location evidence="1">Membrane</location>
    </subcellularLocation>
</comment>
<evidence type="ECO:0000256" key="1">
    <source>
        <dbReference type="ARBA" id="ARBA00004370"/>
    </source>
</evidence>
<evidence type="ECO:0000259" key="5">
    <source>
        <dbReference type="Pfam" id="PF01094"/>
    </source>
</evidence>
<organism evidence="6 7">
    <name type="scientific">Hypsibius exemplaris</name>
    <name type="common">Freshwater tardigrade</name>
    <dbReference type="NCBI Taxonomy" id="2072580"/>
    <lineage>
        <taxon>Eukaryota</taxon>
        <taxon>Metazoa</taxon>
        <taxon>Ecdysozoa</taxon>
        <taxon>Tardigrada</taxon>
        <taxon>Eutardigrada</taxon>
        <taxon>Parachela</taxon>
        <taxon>Hypsibioidea</taxon>
        <taxon>Hypsibiidae</taxon>
        <taxon>Hypsibius</taxon>
    </lineage>
</organism>
<dbReference type="InterPro" id="IPR052612">
    <property type="entry name" value="ANP_Clearance_Receptor"/>
</dbReference>
<dbReference type="AlphaFoldDB" id="A0A1W0W8V0"/>
<reference evidence="7" key="1">
    <citation type="submission" date="2017-01" db="EMBL/GenBank/DDBJ databases">
        <title>Comparative genomics of anhydrobiosis in the tardigrade Hypsibius dujardini.</title>
        <authorList>
            <person name="Yoshida Y."/>
            <person name="Koutsovoulos G."/>
            <person name="Laetsch D."/>
            <person name="Stevens L."/>
            <person name="Kumar S."/>
            <person name="Horikawa D."/>
            <person name="Ishino K."/>
            <person name="Komine S."/>
            <person name="Tomita M."/>
            <person name="Blaxter M."/>
            <person name="Arakawa K."/>
        </authorList>
    </citation>
    <scope>NUCLEOTIDE SEQUENCE [LARGE SCALE GENOMIC DNA]</scope>
    <source>
        <strain evidence="7">Z151</strain>
    </source>
</reference>
<dbReference type="Gene3D" id="3.40.50.2300">
    <property type="match status" value="2"/>
</dbReference>
<evidence type="ECO:0000256" key="3">
    <source>
        <dbReference type="ARBA" id="ARBA00022989"/>
    </source>
</evidence>
<dbReference type="GO" id="GO:0038023">
    <property type="term" value="F:signaling receptor activity"/>
    <property type="evidence" value="ECO:0007669"/>
    <property type="project" value="TreeGrafter"/>
</dbReference>
<feature type="domain" description="Receptor ligand binding region" evidence="5">
    <location>
        <begin position="82"/>
        <end position="376"/>
    </location>
</feature>
<evidence type="ECO:0000313" key="6">
    <source>
        <dbReference type="EMBL" id="OQV11627.1"/>
    </source>
</evidence>
<gene>
    <name evidence="6" type="ORF">BV898_14050</name>
</gene>
<name>A0A1W0W8V0_HYPEX</name>